<accession>A0ACB9VUR3</accession>
<protein>
    <submittedName>
        <fullName evidence="1">Uncharacterized protein</fullName>
    </submittedName>
</protein>
<comment type="caution">
    <text evidence="1">The sequence shown here is derived from an EMBL/GenBank/DDBJ whole genome shotgun (WGS) entry which is preliminary data.</text>
</comment>
<evidence type="ECO:0000313" key="2">
    <source>
        <dbReference type="Proteomes" id="UP001057452"/>
    </source>
</evidence>
<name>A0ACB9VUR3_CHAAC</name>
<dbReference type="Proteomes" id="UP001057452">
    <property type="component" value="Chromosome 15"/>
</dbReference>
<dbReference type="EMBL" id="CM043799">
    <property type="protein sequence ID" value="KAI4803835.1"/>
    <property type="molecule type" value="Genomic_DNA"/>
</dbReference>
<gene>
    <name evidence="1" type="ORF">KUCAC02_025483</name>
</gene>
<evidence type="ECO:0000313" key="1">
    <source>
        <dbReference type="EMBL" id="KAI4803835.1"/>
    </source>
</evidence>
<keyword evidence="2" id="KW-1185">Reference proteome</keyword>
<sequence length="467" mass="51186">MGKPLSRPGCFRKSSCCLEKHGDGGVGGRAATVDGGYGDGYVPQRSIYDTMCINQQIDSHHHHSGGSIRRDGGNEGSFSYSASGSLRVSRSPADMFDSQPRSLTPNPSFVRRLDERAIFDSLKLGGQDVDGVGCHSPGCFNRSVSPSMSSFSAPGVSSSSSKKHHHHPHHHHGDSAKSRDDRHSWKVMTPPTQMECMEYTTTEMMDRGGSRKSKSSKSTSRTRPGTANRDPAIPPDPGQSTSVVGRASLKEQNLEHWRVCREQEGTQEVQKQGETRRAKQGKKKVGTLSWTWSTLCWEDGWEKEGAGGASELSLTELERRARELDSDLEHLDLSQPHRDTTQDVYQPLLEPQRERADTYQTHPGPQRDKAALMTAVYFISTKEDSSPDSNLTLESDSSGVFLSLSNQSQEEAGSDSDQPISGSDLGSSSTSLEKDGEDGGSKEWGRRRVQSYSGATLHYSIHPCKKT</sequence>
<organism evidence="1 2">
    <name type="scientific">Chaenocephalus aceratus</name>
    <name type="common">Blackfin icefish</name>
    <name type="synonym">Chaenichthys aceratus</name>
    <dbReference type="NCBI Taxonomy" id="36190"/>
    <lineage>
        <taxon>Eukaryota</taxon>
        <taxon>Metazoa</taxon>
        <taxon>Chordata</taxon>
        <taxon>Craniata</taxon>
        <taxon>Vertebrata</taxon>
        <taxon>Euteleostomi</taxon>
        <taxon>Actinopterygii</taxon>
        <taxon>Neopterygii</taxon>
        <taxon>Teleostei</taxon>
        <taxon>Neoteleostei</taxon>
        <taxon>Acanthomorphata</taxon>
        <taxon>Eupercaria</taxon>
        <taxon>Perciformes</taxon>
        <taxon>Notothenioidei</taxon>
        <taxon>Channichthyidae</taxon>
        <taxon>Chaenocephalus</taxon>
    </lineage>
</organism>
<reference evidence="1" key="1">
    <citation type="submission" date="2022-05" db="EMBL/GenBank/DDBJ databases">
        <title>Chromosome-level genome of Chaenocephalus aceratus.</title>
        <authorList>
            <person name="Park H."/>
        </authorList>
    </citation>
    <scope>NUCLEOTIDE SEQUENCE</scope>
    <source>
        <strain evidence="1">KU_202001</strain>
    </source>
</reference>
<proteinExistence type="predicted"/>